<dbReference type="AlphaFoldDB" id="A0A1F7S0P8"/>
<gene>
    <name evidence="5" type="ORF">A2161_11710</name>
</gene>
<dbReference type="PROSITE" id="PS51671">
    <property type="entry name" value="ACT"/>
    <property type="match status" value="1"/>
</dbReference>
<evidence type="ECO:0000256" key="2">
    <source>
        <dbReference type="PROSITE-ProRule" id="PRU00182"/>
    </source>
</evidence>
<dbReference type="SUPFAM" id="SSF55021">
    <property type="entry name" value="ACT-like"/>
    <property type="match status" value="1"/>
</dbReference>
<dbReference type="FunFam" id="3.10.20.30:FF:000002">
    <property type="entry name" value="GTP pyrophosphokinase (RelA/SpoT)"/>
    <property type="match status" value="1"/>
</dbReference>
<dbReference type="InterPro" id="IPR043519">
    <property type="entry name" value="NT_sf"/>
</dbReference>
<dbReference type="GO" id="GO:0003723">
    <property type="term" value="F:RNA binding"/>
    <property type="evidence" value="ECO:0007669"/>
    <property type="project" value="UniProtKB-KW"/>
</dbReference>
<comment type="similarity">
    <text evidence="1">Belongs to the RelA/SpoT family.</text>
</comment>
<dbReference type="PANTHER" id="PTHR21262">
    <property type="entry name" value="GUANOSINE-3',5'-BIS DIPHOSPHATE 3'-PYROPHOSPHOHYDROLASE"/>
    <property type="match status" value="1"/>
</dbReference>
<comment type="caution">
    <text evidence="5">The sequence shown here is derived from an EMBL/GenBank/DDBJ whole genome shotgun (WGS) entry which is preliminary data.</text>
</comment>
<protein>
    <recommendedName>
        <fullName evidence="7">TGS domain-containing protein</fullName>
    </recommendedName>
</protein>
<dbReference type="InterPro" id="IPR033655">
    <property type="entry name" value="TGS_RelA/SpoT"/>
</dbReference>
<name>A0A1F7S0P8_9BACT</name>
<dbReference type="Pfam" id="PF02824">
    <property type="entry name" value="TGS"/>
    <property type="match status" value="1"/>
</dbReference>
<dbReference type="Gene3D" id="3.30.460.10">
    <property type="entry name" value="Beta Polymerase, domain 2"/>
    <property type="match status" value="1"/>
</dbReference>
<dbReference type="InterPro" id="IPR012675">
    <property type="entry name" value="Beta-grasp_dom_sf"/>
</dbReference>
<dbReference type="Gene3D" id="3.30.70.260">
    <property type="match status" value="1"/>
</dbReference>
<dbReference type="InterPro" id="IPR012676">
    <property type="entry name" value="TGS-like"/>
</dbReference>
<feature type="domain" description="TGS" evidence="4">
    <location>
        <begin position="139"/>
        <end position="200"/>
    </location>
</feature>
<dbReference type="GO" id="GO:0015969">
    <property type="term" value="P:guanosine tetraphosphate metabolic process"/>
    <property type="evidence" value="ECO:0007669"/>
    <property type="project" value="InterPro"/>
</dbReference>
<dbReference type="InterPro" id="IPR004095">
    <property type="entry name" value="TGS"/>
</dbReference>
<dbReference type="Pfam" id="PF04607">
    <property type="entry name" value="RelA_SpoT"/>
    <property type="match status" value="1"/>
</dbReference>
<dbReference type="GO" id="GO:0005886">
    <property type="term" value="C:plasma membrane"/>
    <property type="evidence" value="ECO:0007669"/>
    <property type="project" value="TreeGrafter"/>
</dbReference>
<proteinExistence type="inferred from homology"/>
<evidence type="ECO:0000259" key="3">
    <source>
        <dbReference type="PROSITE" id="PS51671"/>
    </source>
</evidence>
<sequence>MKVQGIVFSEVYDLLGIRIITKTVRDCYAALGLIHTLWRPIPGRFKDYLAMPKANRYQSIHTTVIGPHGNPLEIQIRTEEMHRIAEFGIAAHWHYKEGDKAPEEYTEIILWLRQVMEWQQEMENPLDFMESLKIDLFTHEVYVFTPKGKPLTFPRGATPIDFAYAIHTQIGDTCIGAKVNGKLVPLKYQLHSGDIVEIQTAKNHTPPAEWMKIAKTSRAINKIRHFHKTRESETCLVIGKEIFSKECKRLKLNFKKIFDSPEMNNILEKTGFKKTDDLLIAAAYGKITARKILEPFLDKEVSETKQKTDISTKKKISKEIIKESTTTSMGIRIEGGDNILIRLARCCNPIPGDHIKGFVTIGKGISVHRATCVNFMKIESKADRVVDLFWDDKEQYFYPVIIAVEGTDRPGLLADITSVISKENVNIITGHMRALEDKRAIGYFTVEVPNIQKLNHLMSAVKNVKAIIDVKRDIDGDSNLFREKY</sequence>
<keyword evidence="2" id="KW-0694">RNA-binding</keyword>
<dbReference type="PROSITE" id="PS51880">
    <property type="entry name" value="TGS"/>
    <property type="match status" value="1"/>
</dbReference>
<dbReference type="PROSITE" id="PS50889">
    <property type="entry name" value="S4"/>
    <property type="match status" value="1"/>
</dbReference>
<dbReference type="PANTHER" id="PTHR21262:SF31">
    <property type="entry name" value="GTP PYROPHOSPHOKINASE"/>
    <property type="match status" value="1"/>
</dbReference>
<dbReference type="Gene3D" id="3.10.20.30">
    <property type="match status" value="1"/>
</dbReference>
<evidence type="ECO:0000313" key="6">
    <source>
        <dbReference type="Proteomes" id="UP000179266"/>
    </source>
</evidence>
<accession>A0A1F7S0P8</accession>
<dbReference type="InterPro" id="IPR002912">
    <property type="entry name" value="ACT_dom"/>
</dbReference>
<feature type="domain" description="ACT" evidence="3">
    <location>
        <begin position="401"/>
        <end position="475"/>
    </location>
</feature>
<dbReference type="SMART" id="SM00954">
    <property type="entry name" value="RelA_SpoT"/>
    <property type="match status" value="1"/>
</dbReference>
<dbReference type="CDD" id="cd01668">
    <property type="entry name" value="TGS_RSH"/>
    <property type="match status" value="1"/>
</dbReference>
<organism evidence="5 6">
    <name type="scientific">Candidatus Schekmanbacteria bacterium RBG_13_48_7</name>
    <dbReference type="NCBI Taxonomy" id="1817878"/>
    <lineage>
        <taxon>Bacteria</taxon>
        <taxon>Candidatus Schekmaniibacteriota</taxon>
    </lineage>
</organism>
<dbReference type="InterPro" id="IPR045600">
    <property type="entry name" value="RelA/SpoT_AH_RIS"/>
</dbReference>
<evidence type="ECO:0000313" key="5">
    <source>
        <dbReference type="EMBL" id="OGL47395.1"/>
    </source>
</evidence>
<dbReference type="InterPro" id="IPR045865">
    <property type="entry name" value="ACT-like_dom_sf"/>
</dbReference>
<dbReference type="Pfam" id="PF19296">
    <property type="entry name" value="RelA_AH_RIS"/>
    <property type="match status" value="1"/>
</dbReference>
<evidence type="ECO:0000259" key="4">
    <source>
        <dbReference type="PROSITE" id="PS51880"/>
    </source>
</evidence>
<dbReference type="Proteomes" id="UP000179266">
    <property type="component" value="Unassembled WGS sequence"/>
</dbReference>
<reference evidence="5 6" key="1">
    <citation type="journal article" date="2016" name="Nat. Commun.">
        <title>Thousands of microbial genomes shed light on interconnected biogeochemical processes in an aquifer system.</title>
        <authorList>
            <person name="Anantharaman K."/>
            <person name="Brown C.T."/>
            <person name="Hug L.A."/>
            <person name="Sharon I."/>
            <person name="Castelle C.J."/>
            <person name="Probst A.J."/>
            <person name="Thomas B.C."/>
            <person name="Singh A."/>
            <person name="Wilkins M.J."/>
            <person name="Karaoz U."/>
            <person name="Brodie E.L."/>
            <person name="Williams K.H."/>
            <person name="Hubbard S.S."/>
            <person name="Banfield J.F."/>
        </authorList>
    </citation>
    <scope>NUCLEOTIDE SEQUENCE [LARGE SCALE GENOMIC DNA]</scope>
</reference>
<dbReference type="Pfam" id="PF13291">
    <property type="entry name" value="ACT_4"/>
    <property type="match status" value="1"/>
</dbReference>
<dbReference type="SUPFAM" id="SSF81271">
    <property type="entry name" value="TGS-like"/>
    <property type="match status" value="1"/>
</dbReference>
<evidence type="ECO:0008006" key="7">
    <source>
        <dbReference type="Google" id="ProtNLM"/>
    </source>
</evidence>
<dbReference type="EMBL" id="MGDD01000077">
    <property type="protein sequence ID" value="OGL47395.1"/>
    <property type="molecule type" value="Genomic_DNA"/>
</dbReference>
<evidence type="ECO:0000256" key="1">
    <source>
        <dbReference type="ARBA" id="ARBA00007476"/>
    </source>
</evidence>
<dbReference type="CDD" id="cd05399">
    <property type="entry name" value="NT_Rel-Spo_like"/>
    <property type="match status" value="1"/>
</dbReference>
<dbReference type="CDD" id="cd04876">
    <property type="entry name" value="ACT_RelA-SpoT"/>
    <property type="match status" value="1"/>
</dbReference>
<dbReference type="InterPro" id="IPR007685">
    <property type="entry name" value="RelA_SpoT"/>
</dbReference>
<dbReference type="SUPFAM" id="SSF81301">
    <property type="entry name" value="Nucleotidyltransferase"/>
    <property type="match status" value="1"/>
</dbReference>